<protein>
    <submittedName>
        <fullName evidence="1">Minor tail U</fullName>
    </submittedName>
</protein>
<dbReference type="eggNOG" id="ENOG50315WD">
    <property type="taxonomic scope" value="Bacteria"/>
</dbReference>
<dbReference type="EMBL" id="CP002506">
    <property type="protein sequence ID" value="ADW76099.1"/>
    <property type="molecule type" value="Genomic_DNA"/>
</dbReference>
<organism evidence="1 2">
    <name type="scientific">Rahnella sp. (strain Y9602)</name>
    <dbReference type="NCBI Taxonomy" id="2703885"/>
    <lineage>
        <taxon>Bacteria</taxon>
        <taxon>Pseudomonadati</taxon>
        <taxon>Pseudomonadota</taxon>
        <taxon>Gammaproteobacteria</taxon>
        <taxon>Enterobacterales</taxon>
        <taxon>Yersiniaceae</taxon>
        <taxon>Rahnella</taxon>
    </lineage>
</organism>
<sequence>MIKHPKIRNAVLDALKLSVTDPSVTWYDGRPSFLTAEDLPAVAVYLSGAEPTGETLDEDEWRATLHVEVFLKAVSPDTDLDLWMEQNIYPVVGDIPALSDLIENITPEGYDYQRDDEMSTWGSADLRYTLTYLM</sequence>
<keyword evidence="1" id="KW-0614">Plasmid</keyword>
<reference evidence="1 2" key="2">
    <citation type="journal article" date="2012" name="J. Bacteriol.">
        <title>Complete Genome Sequence of Rahnella sp. Strain Y9602, a Gammaproteobacterium Isolate from Metal- and Radionuclide-Contaminated Soil.</title>
        <authorList>
            <person name="Martinez R.J."/>
            <person name="Bruce D."/>
            <person name="Detter C."/>
            <person name="Goodwin L.A."/>
            <person name="Han J."/>
            <person name="Han C.S."/>
            <person name="Held B."/>
            <person name="Land M.L."/>
            <person name="Mikhailova N."/>
            <person name="Nolan M."/>
            <person name="Pennacchio L."/>
            <person name="Pitluck S."/>
            <person name="Tapia R."/>
            <person name="Woyke T."/>
            <person name="Sobecky P.A."/>
        </authorList>
    </citation>
    <scope>NUCLEOTIDE SEQUENCE [LARGE SCALE GENOMIC DNA]</scope>
    <source>
        <strain evidence="1 2">Y9602</strain>
        <plasmid evidence="1 2">pRAHAQ01</plasmid>
    </source>
</reference>
<dbReference type="AlphaFoldDB" id="A0A0H3FGB1"/>
<dbReference type="Pfam" id="PF06141">
    <property type="entry name" value="Phage_tail_U"/>
    <property type="match status" value="1"/>
</dbReference>
<accession>A0A0H3FGB1</accession>
<geneLocation type="plasmid" evidence="1 2">
    <name>pRAHAQ01</name>
</geneLocation>
<evidence type="ECO:0000313" key="2">
    <source>
        <dbReference type="Proteomes" id="UP000007257"/>
    </source>
</evidence>
<evidence type="ECO:0000313" key="1">
    <source>
        <dbReference type="EMBL" id="ADW76099.1"/>
    </source>
</evidence>
<dbReference type="RefSeq" id="WP_013577780.1">
    <property type="nucleotide sequence ID" value="NC_015062.1"/>
</dbReference>
<proteinExistence type="predicted"/>
<name>A0A0H3FGB1_RAHSY</name>
<dbReference type="InterPro" id="IPR009312">
    <property type="entry name" value="Phage_lambda_GpU-like"/>
</dbReference>
<reference evidence="2" key="1">
    <citation type="submission" date="2011-01" db="EMBL/GenBank/DDBJ databases">
        <title>Complete sequence of plasmid1 of Rahnella sp. Y9602.</title>
        <authorList>
            <consortium name="US DOE Joint Genome Institute"/>
            <person name="Lucas S."/>
            <person name="Copeland A."/>
            <person name="Lapidus A."/>
            <person name="Cheng J.-F."/>
            <person name="Goodwin L."/>
            <person name="Pitluck S."/>
            <person name="Lu M."/>
            <person name="Detter J.C."/>
            <person name="Han C."/>
            <person name="Tapia R."/>
            <person name="Land M."/>
            <person name="Hauser L."/>
            <person name="Kyrpides N."/>
            <person name="Ivanova N."/>
            <person name="Ovchinnikova G."/>
            <person name="Pagani I."/>
            <person name="Sobecky P.A."/>
            <person name="Martinez R.J."/>
            <person name="Woyke T."/>
        </authorList>
    </citation>
    <scope>NUCLEOTIDE SEQUENCE [LARGE SCALE GENOMIC DNA]</scope>
    <source>
        <strain evidence="2">Y9602</strain>
        <plasmid evidence="2">pRAHAQ01</plasmid>
    </source>
</reference>
<dbReference type="OrthoDB" id="6537575at2"/>
<dbReference type="Proteomes" id="UP000007257">
    <property type="component" value="Plasmid pRAHAQ01"/>
</dbReference>
<dbReference type="KEGG" id="rah:Rahaq_4516"/>
<dbReference type="HOGENOM" id="CLU_149980_1_0_6"/>
<dbReference type="Gene3D" id="3.30.70.1700">
    <property type="entry name" value="Phage minor tail protein U"/>
    <property type="match status" value="1"/>
</dbReference>
<dbReference type="SUPFAM" id="SSF143749">
    <property type="entry name" value="Phage tail protein-like"/>
    <property type="match status" value="1"/>
</dbReference>
<dbReference type="InterPro" id="IPR038512">
    <property type="entry name" value="GpU-like_sf"/>
</dbReference>
<dbReference type="InterPro" id="IPR035934">
    <property type="entry name" value="Phage_tail_protein-like_sf"/>
</dbReference>
<gene>
    <name evidence="1" type="ordered locus">Rahaq_4516</name>
</gene>